<evidence type="ECO:0000313" key="1">
    <source>
        <dbReference type="EMBL" id="RRT56882.1"/>
    </source>
</evidence>
<gene>
    <name evidence="1" type="ORF">B296_00044403</name>
</gene>
<dbReference type="EMBL" id="AMZH03009424">
    <property type="protein sequence ID" value="RRT56882.1"/>
    <property type="molecule type" value="Genomic_DNA"/>
</dbReference>
<evidence type="ECO:0000313" key="2">
    <source>
        <dbReference type="Proteomes" id="UP000287651"/>
    </source>
</evidence>
<sequence>MKYHDISFYLRRPYIWIKLIFSRNSDSTHIYAGAVKDTWKEDTVGILYPDLLDVDIAVSEGDLLSHCWLLKKFTLLTQHMQPSVRAGIGIAAASRDDKIQLTLHLT</sequence>
<protein>
    <submittedName>
        <fullName evidence="1">Uncharacterized protein</fullName>
    </submittedName>
</protein>
<dbReference type="Proteomes" id="UP000287651">
    <property type="component" value="Unassembled WGS sequence"/>
</dbReference>
<dbReference type="AlphaFoldDB" id="A0A426YYT0"/>
<name>A0A426YYT0_ENSVE</name>
<accession>A0A426YYT0</accession>
<reference evidence="1 2" key="1">
    <citation type="journal article" date="2014" name="Agronomy (Basel)">
        <title>A Draft Genome Sequence for Ensete ventricosum, the Drought-Tolerant Tree Against Hunger.</title>
        <authorList>
            <person name="Harrison J."/>
            <person name="Moore K.A."/>
            <person name="Paszkiewicz K."/>
            <person name="Jones T."/>
            <person name="Grant M."/>
            <person name="Ambacheew D."/>
            <person name="Muzemil S."/>
            <person name="Studholme D.J."/>
        </authorList>
    </citation>
    <scope>NUCLEOTIDE SEQUENCE [LARGE SCALE GENOMIC DNA]</scope>
</reference>
<proteinExistence type="predicted"/>
<organism evidence="1 2">
    <name type="scientific">Ensete ventricosum</name>
    <name type="common">Abyssinian banana</name>
    <name type="synonym">Musa ensete</name>
    <dbReference type="NCBI Taxonomy" id="4639"/>
    <lineage>
        <taxon>Eukaryota</taxon>
        <taxon>Viridiplantae</taxon>
        <taxon>Streptophyta</taxon>
        <taxon>Embryophyta</taxon>
        <taxon>Tracheophyta</taxon>
        <taxon>Spermatophyta</taxon>
        <taxon>Magnoliopsida</taxon>
        <taxon>Liliopsida</taxon>
        <taxon>Zingiberales</taxon>
        <taxon>Musaceae</taxon>
        <taxon>Ensete</taxon>
    </lineage>
</organism>
<comment type="caution">
    <text evidence="1">The sequence shown here is derived from an EMBL/GenBank/DDBJ whole genome shotgun (WGS) entry which is preliminary data.</text>
</comment>